<dbReference type="GO" id="GO:0005886">
    <property type="term" value="C:plasma membrane"/>
    <property type="evidence" value="ECO:0007669"/>
    <property type="project" value="TreeGrafter"/>
</dbReference>
<dbReference type="InterPro" id="IPR007110">
    <property type="entry name" value="Ig-like_dom"/>
</dbReference>
<dbReference type="Proteomes" id="UP001274896">
    <property type="component" value="Unassembled WGS sequence"/>
</dbReference>
<dbReference type="InterPro" id="IPR050671">
    <property type="entry name" value="CD300_family_receptors"/>
</dbReference>
<dbReference type="SUPFAM" id="SSF48726">
    <property type="entry name" value="Immunoglobulin"/>
    <property type="match status" value="2"/>
</dbReference>
<gene>
    <name evidence="6" type="ORF">QTP70_000952</name>
</gene>
<evidence type="ECO:0000256" key="4">
    <source>
        <dbReference type="SAM" id="MobiDB-lite"/>
    </source>
</evidence>
<evidence type="ECO:0000256" key="3">
    <source>
        <dbReference type="ARBA" id="ARBA00023136"/>
    </source>
</evidence>
<evidence type="ECO:0000256" key="1">
    <source>
        <dbReference type="ARBA" id="ARBA00004370"/>
    </source>
</evidence>
<dbReference type="Pfam" id="PF07686">
    <property type="entry name" value="V-set"/>
    <property type="match status" value="1"/>
</dbReference>
<dbReference type="SMART" id="SM00409">
    <property type="entry name" value="IG"/>
    <property type="match status" value="2"/>
</dbReference>
<keyword evidence="2" id="KW-0812">Transmembrane</keyword>
<evidence type="ECO:0000259" key="5">
    <source>
        <dbReference type="PROSITE" id="PS50835"/>
    </source>
</evidence>
<dbReference type="InterPro" id="IPR013106">
    <property type="entry name" value="Ig_V-set"/>
</dbReference>
<dbReference type="PROSITE" id="PS50835">
    <property type="entry name" value="IG_LIKE"/>
    <property type="match status" value="1"/>
</dbReference>
<name>A0AAE0UNQ2_9TELE</name>
<protein>
    <recommendedName>
        <fullName evidence="5">Ig-like domain-containing protein</fullName>
    </recommendedName>
</protein>
<sequence>MRTLKNVAVKSGGSVTIPCLYEEQYKGNNKFWCKGYYWSSCSIVAYANSSGSTSVIDHPAQNLFTVELNPVSESGSYWCAAEIGGKWTPNDGEYLYLTISRDPDLSVRESRVRGEEGGSVTVQCLYSAAYQNTQKQWCRLKDGRCNTVGTKTSQNSAVDITDDGRRSFSVRMSELKKSDAGWYWCSAGDLQVPVHINVTDPPPVTTTTHQVKSHIRHVSRVEEILKVFLPPSDNIPSRDQQLSTSTINSVGRELLTPSEVPNGLPEFPRGRPIVLLHGLTELLPDPSFCFRDHRGCSSLGLPVCLSCLRSPPSQPGSIGLLLQLDGIPYFQCPPLCPGIAAATGTTDLTATSPDGCVNNGGGEHGPLRLNVPNLPRDLVETLPEVGVEDPPNRRISKTFPTDPHDSFGPAKSVRHPPPQVDPTHHQVVIG</sequence>
<dbReference type="CDD" id="cd05716">
    <property type="entry name" value="IgV_pIgR_like"/>
    <property type="match status" value="1"/>
</dbReference>
<reference evidence="6" key="1">
    <citation type="submission" date="2023-06" db="EMBL/GenBank/DDBJ databases">
        <title>Male Hemibagrus guttatus genome.</title>
        <authorList>
            <person name="Bian C."/>
        </authorList>
    </citation>
    <scope>NUCLEOTIDE SEQUENCE</scope>
    <source>
        <strain evidence="6">Male_cb2023</strain>
        <tissue evidence="6">Muscle</tissue>
    </source>
</reference>
<proteinExistence type="predicted"/>
<dbReference type="InterPro" id="IPR003599">
    <property type="entry name" value="Ig_sub"/>
</dbReference>
<dbReference type="EMBL" id="JAUCMX010000022">
    <property type="protein sequence ID" value="KAK3513075.1"/>
    <property type="molecule type" value="Genomic_DNA"/>
</dbReference>
<dbReference type="GO" id="GO:0004888">
    <property type="term" value="F:transmembrane signaling receptor activity"/>
    <property type="evidence" value="ECO:0007669"/>
    <property type="project" value="TreeGrafter"/>
</dbReference>
<comment type="caution">
    <text evidence="6">The sequence shown here is derived from an EMBL/GenBank/DDBJ whole genome shotgun (WGS) entry which is preliminary data.</text>
</comment>
<accession>A0AAE0UNQ2</accession>
<evidence type="ECO:0000313" key="7">
    <source>
        <dbReference type="Proteomes" id="UP001274896"/>
    </source>
</evidence>
<comment type="subcellular location">
    <subcellularLocation>
        <location evidence="1">Membrane</location>
    </subcellularLocation>
</comment>
<feature type="domain" description="Ig-like" evidence="5">
    <location>
        <begin position="103"/>
        <end position="205"/>
    </location>
</feature>
<dbReference type="AlphaFoldDB" id="A0AAE0UNQ2"/>
<organism evidence="6 7">
    <name type="scientific">Hemibagrus guttatus</name>
    <dbReference type="NCBI Taxonomy" id="175788"/>
    <lineage>
        <taxon>Eukaryota</taxon>
        <taxon>Metazoa</taxon>
        <taxon>Chordata</taxon>
        <taxon>Craniata</taxon>
        <taxon>Vertebrata</taxon>
        <taxon>Euteleostomi</taxon>
        <taxon>Actinopterygii</taxon>
        <taxon>Neopterygii</taxon>
        <taxon>Teleostei</taxon>
        <taxon>Ostariophysi</taxon>
        <taxon>Siluriformes</taxon>
        <taxon>Bagridae</taxon>
        <taxon>Hemibagrus</taxon>
    </lineage>
</organism>
<dbReference type="Gene3D" id="2.60.40.10">
    <property type="entry name" value="Immunoglobulins"/>
    <property type="match status" value="2"/>
</dbReference>
<keyword evidence="3" id="KW-0472">Membrane</keyword>
<evidence type="ECO:0000256" key="2">
    <source>
        <dbReference type="ARBA" id="ARBA00022692"/>
    </source>
</evidence>
<evidence type="ECO:0000313" key="6">
    <source>
        <dbReference type="EMBL" id="KAK3513075.1"/>
    </source>
</evidence>
<dbReference type="InterPro" id="IPR036179">
    <property type="entry name" value="Ig-like_dom_sf"/>
</dbReference>
<dbReference type="PANTHER" id="PTHR11860">
    <property type="entry name" value="POLYMERIC-IMMUNOGLOBULIN RECEPTOR"/>
    <property type="match status" value="1"/>
</dbReference>
<dbReference type="InterPro" id="IPR013783">
    <property type="entry name" value="Ig-like_fold"/>
</dbReference>
<feature type="region of interest" description="Disordered" evidence="4">
    <location>
        <begin position="386"/>
        <end position="430"/>
    </location>
</feature>
<dbReference type="PANTHER" id="PTHR11860:SF87">
    <property type="entry name" value="CMRF35-LIKE MOLECULE 8"/>
    <property type="match status" value="1"/>
</dbReference>
<keyword evidence="7" id="KW-1185">Reference proteome</keyword>